<gene>
    <name evidence="1" type="ORF">NPX13_g4787</name>
</gene>
<dbReference type="Gene3D" id="3.20.20.70">
    <property type="entry name" value="Aldolase class I"/>
    <property type="match status" value="1"/>
</dbReference>
<dbReference type="AlphaFoldDB" id="A0A9W8TLL5"/>
<comment type="caution">
    <text evidence="1">The sequence shown here is derived from an EMBL/GenBank/DDBJ whole genome shotgun (WGS) entry which is preliminary data.</text>
</comment>
<keyword evidence="2" id="KW-1185">Reference proteome</keyword>
<dbReference type="InterPro" id="IPR013785">
    <property type="entry name" value="Aldolase_TIM"/>
</dbReference>
<evidence type="ECO:0000313" key="2">
    <source>
        <dbReference type="Proteomes" id="UP001148614"/>
    </source>
</evidence>
<organism evidence="1 2">
    <name type="scientific">Xylaria arbuscula</name>
    <dbReference type="NCBI Taxonomy" id="114810"/>
    <lineage>
        <taxon>Eukaryota</taxon>
        <taxon>Fungi</taxon>
        <taxon>Dikarya</taxon>
        <taxon>Ascomycota</taxon>
        <taxon>Pezizomycotina</taxon>
        <taxon>Sordariomycetes</taxon>
        <taxon>Xylariomycetidae</taxon>
        <taxon>Xylariales</taxon>
        <taxon>Xylariaceae</taxon>
        <taxon>Xylaria</taxon>
    </lineage>
</organism>
<dbReference type="Proteomes" id="UP001148614">
    <property type="component" value="Unassembled WGS sequence"/>
</dbReference>
<dbReference type="EMBL" id="JANPWZ010000702">
    <property type="protein sequence ID" value="KAJ3573194.1"/>
    <property type="molecule type" value="Genomic_DNA"/>
</dbReference>
<dbReference type="VEuPathDB" id="FungiDB:F4678DRAFT_271923"/>
<sequence>MRTNEYIANWHAQPDKIKELCDKGIVPIEYDFEQGNEVDPPHLMGQVAGLIQKIQPAKEIVDDMVAEATTMLKLGNTYLTGGAVNSKL</sequence>
<accession>A0A9W8TLL5</accession>
<evidence type="ECO:0000313" key="1">
    <source>
        <dbReference type="EMBL" id="KAJ3573194.1"/>
    </source>
</evidence>
<name>A0A9W8TLL5_9PEZI</name>
<protein>
    <submittedName>
        <fullName evidence="1">Uncharacterized protein</fullName>
    </submittedName>
</protein>
<proteinExistence type="predicted"/>
<reference evidence="1" key="1">
    <citation type="submission" date="2022-07" db="EMBL/GenBank/DDBJ databases">
        <title>Genome Sequence of Xylaria arbuscula.</title>
        <authorList>
            <person name="Buettner E."/>
        </authorList>
    </citation>
    <scope>NUCLEOTIDE SEQUENCE</scope>
    <source>
        <strain evidence="1">VT107</strain>
    </source>
</reference>